<organism evidence="1">
    <name type="scientific">uncultured spirochete</name>
    <dbReference type="NCBI Taxonomy" id="156406"/>
    <lineage>
        <taxon>Bacteria</taxon>
        <taxon>Pseudomonadati</taxon>
        <taxon>Spirochaetota</taxon>
        <taxon>Spirochaetia</taxon>
        <taxon>Spirochaetales</taxon>
        <taxon>environmental samples</taxon>
    </lineage>
</organism>
<protein>
    <recommendedName>
        <fullName evidence="2">Nucleotidyl transferase AbiEii/AbiGii toxin family protein</fullName>
    </recommendedName>
</protein>
<reference evidence="1" key="1">
    <citation type="submission" date="2017-02" db="EMBL/GenBank/DDBJ databases">
        <authorList>
            <person name="Regsiter A."/>
            <person name="William W."/>
        </authorList>
    </citation>
    <scope>NUCLEOTIDE SEQUENCE</scope>
    <source>
        <strain evidence="1">BdmA 4</strain>
    </source>
</reference>
<evidence type="ECO:0008006" key="2">
    <source>
        <dbReference type="Google" id="ProtNLM"/>
    </source>
</evidence>
<dbReference type="Pfam" id="PF08843">
    <property type="entry name" value="AbiEii"/>
    <property type="match status" value="1"/>
</dbReference>
<name>A0A3P3XQU3_9SPIR</name>
<dbReference type="EMBL" id="FWDO01000005">
    <property type="protein sequence ID" value="SLM18691.1"/>
    <property type="molecule type" value="Genomic_DNA"/>
</dbReference>
<evidence type="ECO:0000313" key="1">
    <source>
        <dbReference type="EMBL" id="SLM18691.1"/>
    </source>
</evidence>
<proteinExistence type="predicted"/>
<dbReference type="InterPro" id="IPR014942">
    <property type="entry name" value="AbiEii"/>
</dbReference>
<dbReference type="Gene3D" id="3.10.450.620">
    <property type="entry name" value="JHP933, nucleotidyltransferase-like core domain"/>
    <property type="match status" value="1"/>
</dbReference>
<gene>
    <name evidence="1" type="ORF">SPIRO4BDMA_50206</name>
</gene>
<dbReference type="AlphaFoldDB" id="A0A3P3XQU3"/>
<accession>A0A3P3XQU3</accession>
<sequence length="284" mass="32883">MSVAIIRDRLATYDCKSEIEEEQAVREITQELILAALGRTEFFKEAAFQGGTCLRVLYGLDRFSEDLDFALKERNPAFEWEKYLGAVTEELAAYGYRIEIQDRSVRDAMVKKAFIKDDAIGKVLNFQYAGKTGVLGKIRIRLEVDSNPPAGSRYEIRYLDFPFISSVVAQTLPSLFAGKIHALLCRDYLKGRDWYDFLWYTARKTPINYTLLSSALAQVGPWKGVDLSVDYSWCFEALRNKIETTDWHSAAEDVRRFVRVRDQKSLDLWSRELFLRQLEKIPRE</sequence>